<sequence length="66" mass="7345">MPEILPTHQSVLDTLTDVLENFFQTFCGKIVDAIEDEEKGNKSGFPVSNNSINISGIYDCSPHLKF</sequence>
<dbReference type="EMBL" id="JANEYF010001623">
    <property type="protein sequence ID" value="KAJ8961023.1"/>
    <property type="molecule type" value="Genomic_DNA"/>
</dbReference>
<dbReference type="Proteomes" id="UP001162156">
    <property type="component" value="Unassembled WGS sequence"/>
</dbReference>
<reference evidence="1" key="1">
    <citation type="journal article" date="2023" name="Insect Mol. Biol.">
        <title>Genome sequencing provides insights into the evolution of gene families encoding plant cell wall-degrading enzymes in longhorned beetles.</title>
        <authorList>
            <person name="Shin N.R."/>
            <person name="Okamura Y."/>
            <person name="Kirsch R."/>
            <person name="Pauchet Y."/>
        </authorList>
    </citation>
    <scope>NUCLEOTIDE SEQUENCE</scope>
    <source>
        <strain evidence="1">RBIC_L_NR</strain>
    </source>
</reference>
<evidence type="ECO:0000313" key="2">
    <source>
        <dbReference type="Proteomes" id="UP001162156"/>
    </source>
</evidence>
<dbReference type="AlphaFoldDB" id="A0AAV8ZBT8"/>
<keyword evidence="2" id="KW-1185">Reference proteome</keyword>
<accession>A0AAV8ZBT8</accession>
<proteinExistence type="predicted"/>
<comment type="caution">
    <text evidence="1">The sequence shown here is derived from an EMBL/GenBank/DDBJ whole genome shotgun (WGS) entry which is preliminary data.</text>
</comment>
<organism evidence="1 2">
    <name type="scientific">Rhamnusium bicolor</name>
    <dbReference type="NCBI Taxonomy" id="1586634"/>
    <lineage>
        <taxon>Eukaryota</taxon>
        <taxon>Metazoa</taxon>
        <taxon>Ecdysozoa</taxon>
        <taxon>Arthropoda</taxon>
        <taxon>Hexapoda</taxon>
        <taxon>Insecta</taxon>
        <taxon>Pterygota</taxon>
        <taxon>Neoptera</taxon>
        <taxon>Endopterygota</taxon>
        <taxon>Coleoptera</taxon>
        <taxon>Polyphaga</taxon>
        <taxon>Cucujiformia</taxon>
        <taxon>Chrysomeloidea</taxon>
        <taxon>Cerambycidae</taxon>
        <taxon>Lepturinae</taxon>
        <taxon>Rhagiini</taxon>
        <taxon>Rhamnusium</taxon>
    </lineage>
</organism>
<name>A0AAV8ZBT8_9CUCU</name>
<evidence type="ECO:0000313" key="1">
    <source>
        <dbReference type="EMBL" id="KAJ8961023.1"/>
    </source>
</evidence>
<gene>
    <name evidence="1" type="ORF">NQ314_006005</name>
</gene>
<protein>
    <submittedName>
        <fullName evidence="1">Uncharacterized protein</fullName>
    </submittedName>
</protein>